<name>A0A087UTA0_STEMI</name>
<proteinExistence type="predicted"/>
<dbReference type="EMBL" id="KK121487">
    <property type="protein sequence ID" value="KFM80589.1"/>
    <property type="molecule type" value="Genomic_DNA"/>
</dbReference>
<sequence>MQVYEIVALAFAIIMAAAMDGGAAPGLPKLPGS</sequence>
<keyword evidence="2" id="KW-1185">Reference proteome</keyword>
<evidence type="ECO:0000313" key="1">
    <source>
        <dbReference type="EMBL" id="KFM80589.1"/>
    </source>
</evidence>
<accession>A0A087UTA0</accession>
<protein>
    <submittedName>
        <fullName evidence="1">Uncharacterized protein</fullName>
    </submittedName>
</protein>
<gene>
    <name evidence="1" type="ORF">X975_03951</name>
</gene>
<organism evidence="1 2">
    <name type="scientific">Stegodyphus mimosarum</name>
    <name type="common">African social velvet spider</name>
    <dbReference type="NCBI Taxonomy" id="407821"/>
    <lineage>
        <taxon>Eukaryota</taxon>
        <taxon>Metazoa</taxon>
        <taxon>Ecdysozoa</taxon>
        <taxon>Arthropoda</taxon>
        <taxon>Chelicerata</taxon>
        <taxon>Arachnida</taxon>
        <taxon>Araneae</taxon>
        <taxon>Araneomorphae</taxon>
        <taxon>Entelegynae</taxon>
        <taxon>Eresoidea</taxon>
        <taxon>Eresidae</taxon>
        <taxon>Stegodyphus</taxon>
    </lineage>
</organism>
<evidence type="ECO:0000313" key="2">
    <source>
        <dbReference type="Proteomes" id="UP000054359"/>
    </source>
</evidence>
<dbReference type="AlphaFoldDB" id="A0A087UTA0"/>
<dbReference type="Proteomes" id="UP000054359">
    <property type="component" value="Unassembled WGS sequence"/>
</dbReference>
<feature type="non-terminal residue" evidence="1">
    <location>
        <position position="33"/>
    </location>
</feature>
<reference evidence="1 2" key="1">
    <citation type="submission" date="2013-11" db="EMBL/GenBank/DDBJ databases">
        <title>Genome sequencing of Stegodyphus mimosarum.</title>
        <authorList>
            <person name="Bechsgaard J."/>
        </authorList>
    </citation>
    <scope>NUCLEOTIDE SEQUENCE [LARGE SCALE GENOMIC DNA]</scope>
</reference>